<feature type="region of interest" description="Disordered" evidence="1">
    <location>
        <begin position="386"/>
        <end position="419"/>
    </location>
</feature>
<name>N1Q718_PSEFD</name>
<evidence type="ECO:0000256" key="1">
    <source>
        <dbReference type="SAM" id="MobiDB-lite"/>
    </source>
</evidence>
<dbReference type="Proteomes" id="UP000016932">
    <property type="component" value="Unassembled WGS sequence"/>
</dbReference>
<dbReference type="VEuPathDB" id="FungiDB:MYCFIDRAFT_206000"/>
<dbReference type="EMBL" id="KB446555">
    <property type="protein sequence ID" value="EME88379.1"/>
    <property type="molecule type" value="Genomic_DNA"/>
</dbReference>
<protein>
    <submittedName>
        <fullName evidence="2">Uncharacterized protein</fullName>
    </submittedName>
</protein>
<accession>N1Q718</accession>
<dbReference type="RefSeq" id="XP_007921443.1">
    <property type="nucleotide sequence ID" value="XM_007923252.1"/>
</dbReference>
<organism evidence="2 3">
    <name type="scientific">Pseudocercospora fijiensis (strain CIRAD86)</name>
    <name type="common">Black leaf streak disease fungus</name>
    <name type="synonym">Mycosphaerella fijiensis</name>
    <dbReference type="NCBI Taxonomy" id="383855"/>
    <lineage>
        <taxon>Eukaryota</taxon>
        <taxon>Fungi</taxon>
        <taxon>Dikarya</taxon>
        <taxon>Ascomycota</taxon>
        <taxon>Pezizomycotina</taxon>
        <taxon>Dothideomycetes</taxon>
        <taxon>Dothideomycetidae</taxon>
        <taxon>Mycosphaerellales</taxon>
        <taxon>Mycosphaerellaceae</taxon>
        <taxon>Pseudocercospora</taxon>
    </lineage>
</organism>
<sequence>MSHFYNAYPPRVSGSSMSEGVGIGVTNALSTMGFSSLLQTRSALSIHTSGCLFWSSFPRLNTCPALKVAVPCDPLSVFFSVSKPRAPLQALCQISFLRNDSWSGQQIGSSRCAFYLSHLTICLDARSGSTSKSQNRRGQLGCLANCPTTAIRLPYILERGLSVCNLLCVGNRTRLTQSLQEHTIDGAQPRSQFRNPCGRLRDAKTLERVDGVGVVQPQKRKMFPRDSSIRLTRRIDFLRQLEARVHLAVHKFESFEANLTTCEQKRDSRPLALEMALTRIQANERCVDDICKDMRVYDISYFAREGEEMIGEKMAKGFKVQNARRVARSRSLDFPHFLLIVEGTPGRANICCTLGIHPRWPTTSHSVLRLAWICFTISIHTDLSKRNAQGQPGKDLKGPTKIAREHHKTISGSAGTKLT</sequence>
<proteinExistence type="predicted"/>
<dbReference type="KEGG" id="pfj:MYCFIDRAFT_206000"/>
<evidence type="ECO:0000313" key="3">
    <source>
        <dbReference type="Proteomes" id="UP000016932"/>
    </source>
</evidence>
<evidence type="ECO:0000313" key="2">
    <source>
        <dbReference type="EMBL" id="EME88379.1"/>
    </source>
</evidence>
<dbReference type="GeneID" id="19336450"/>
<reference evidence="2 3" key="1">
    <citation type="journal article" date="2012" name="PLoS Pathog.">
        <title>Diverse lifestyles and strategies of plant pathogenesis encoded in the genomes of eighteen Dothideomycetes fungi.</title>
        <authorList>
            <person name="Ohm R.A."/>
            <person name="Feau N."/>
            <person name="Henrissat B."/>
            <person name="Schoch C.L."/>
            <person name="Horwitz B.A."/>
            <person name="Barry K.W."/>
            <person name="Condon B.J."/>
            <person name="Copeland A.C."/>
            <person name="Dhillon B."/>
            <person name="Glaser F."/>
            <person name="Hesse C.N."/>
            <person name="Kosti I."/>
            <person name="LaButti K."/>
            <person name="Lindquist E.A."/>
            <person name="Lucas S."/>
            <person name="Salamov A.A."/>
            <person name="Bradshaw R.E."/>
            <person name="Ciuffetti L."/>
            <person name="Hamelin R.C."/>
            <person name="Kema G.H.J."/>
            <person name="Lawrence C."/>
            <person name="Scott J.A."/>
            <person name="Spatafora J.W."/>
            <person name="Turgeon B.G."/>
            <person name="de Wit P.J.G.M."/>
            <person name="Zhong S."/>
            <person name="Goodwin S.B."/>
            <person name="Grigoriev I.V."/>
        </authorList>
    </citation>
    <scope>NUCLEOTIDE SEQUENCE [LARGE SCALE GENOMIC DNA]</scope>
    <source>
        <strain evidence="2 3">CIRAD86</strain>
    </source>
</reference>
<dbReference type="HOGENOM" id="CLU_655738_0_0_1"/>
<gene>
    <name evidence="2" type="ORF">MYCFIDRAFT_206000</name>
</gene>
<keyword evidence="3" id="KW-1185">Reference proteome</keyword>
<feature type="compositionally biased region" description="Polar residues" evidence="1">
    <location>
        <begin position="410"/>
        <end position="419"/>
    </location>
</feature>
<dbReference type="AlphaFoldDB" id="N1Q718"/>